<proteinExistence type="predicted"/>
<keyword evidence="4" id="KW-1185">Reference proteome</keyword>
<keyword evidence="2" id="KW-1133">Transmembrane helix</keyword>
<evidence type="ECO:0000256" key="2">
    <source>
        <dbReference type="SAM" id="Phobius"/>
    </source>
</evidence>
<feature type="compositionally biased region" description="Low complexity" evidence="1">
    <location>
        <begin position="224"/>
        <end position="235"/>
    </location>
</feature>
<feature type="compositionally biased region" description="Gly residues" evidence="1">
    <location>
        <begin position="255"/>
        <end position="282"/>
    </location>
</feature>
<dbReference type="Proteomes" id="UP000655287">
    <property type="component" value="Unassembled WGS sequence"/>
</dbReference>
<name>A0A919QYY9_9ACTN</name>
<gene>
    <name evidence="3" type="ORF">Sru01_13800</name>
</gene>
<comment type="caution">
    <text evidence="3">The sequence shown here is derived from an EMBL/GenBank/DDBJ whole genome shotgun (WGS) entry which is preliminary data.</text>
</comment>
<dbReference type="EMBL" id="BOOU01000017">
    <property type="protein sequence ID" value="GII76398.1"/>
    <property type="molecule type" value="Genomic_DNA"/>
</dbReference>
<dbReference type="RefSeq" id="WP_203983018.1">
    <property type="nucleotide sequence ID" value="NZ_BOOU01000017.1"/>
</dbReference>
<keyword evidence="2" id="KW-0812">Transmembrane</keyword>
<feature type="region of interest" description="Disordered" evidence="1">
    <location>
        <begin position="174"/>
        <end position="282"/>
    </location>
</feature>
<keyword evidence="2" id="KW-0472">Membrane</keyword>
<feature type="transmembrane region" description="Helical" evidence="2">
    <location>
        <begin position="12"/>
        <end position="30"/>
    </location>
</feature>
<evidence type="ECO:0000313" key="3">
    <source>
        <dbReference type="EMBL" id="GII76398.1"/>
    </source>
</evidence>
<feature type="region of interest" description="Disordered" evidence="1">
    <location>
        <begin position="106"/>
        <end position="133"/>
    </location>
</feature>
<feature type="transmembrane region" description="Helical" evidence="2">
    <location>
        <begin position="36"/>
        <end position="56"/>
    </location>
</feature>
<dbReference type="AlphaFoldDB" id="A0A919QYY9"/>
<feature type="compositionally biased region" description="Low complexity" evidence="1">
    <location>
        <begin position="244"/>
        <end position="254"/>
    </location>
</feature>
<evidence type="ECO:0000313" key="4">
    <source>
        <dbReference type="Proteomes" id="UP000655287"/>
    </source>
</evidence>
<reference evidence="3" key="1">
    <citation type="submission" date="2021-01" db="EMBL/GenBank/DDBJ databases">
        <title>Whole genome shotgun sequence of Sphaerisporangium rufum NBRC 109079.</title>
        <authorList>
            <person name="Komaki H."/>
            <person name="Tamura T."/>
        </authorList>
    </citation>
    <scope>NUCLEOTIDE SEQUENCE</scope>
    <source>
        <strain evidence="3">NBRC 109079</strain>
    </source>
</reference>
<organism evidence="3 4">
    <name type="scientific">Sphaerisporangium rufum</name>
    <dbReference type="NCBI Taxonomy" id="1381558"/>
    <lineage>
        <taxon>Bacteria</taxon>
        <taxon>Bacillati</taxon>
        <taxon>Actinomycetota</taxon>
        <taxon>Actinomycetes</taxon>
        <taxon>Streptosporangiales</taxon>
        <taxon>Streptosporangiaceae</taxon>
        <taxon>Sphaerisporangium</taxon>
    </lineage>
</organism>
<protein>
    <submittedName>
        <fullName evidence="3">Uncharacterized protein</fullName>
    </submittedName>
</protein>
<feature type="transmembrane region" description="Helical" evidence="2">
    <location>
        <begin position="139"/>
        <end position="160"/>
    </location>
</feature>
<accession>A0A919QYY9</accession>
<sequence>MGKERLDLSTPQIAGSALAAASAAVAASFLGVHGTVIGAALASVGTTVGGTVYTHYIKRTRDRFRAAQGLITEQSERQELELDAEPVTPPGERGLAAAAHATVRDSGPAELPHGVDDAVGTGAGAGERPALRRGGRPRWVTMAVATGLTFALSMGGILTFELLSGKPLNATVQGRGGSGTSWGGTVDEGPADPGPSPVAPSEGPAGSATPRQADASQRPAPAQTGPAAEPTGTEPAAPPQSGDGSTAAPTAGPDTGDGTGEGTGDGTGGGTAPDPGSGGASQ</sequence>
<evidence type="ECO:0000256" key="1">
    <source>
        <dbReference type="SAM" id="MobiDB-lite"/>
    </source>
</evidence>